<protein>
    <submittedName>
        <fullName evidence="1">7571_t:CDS:1</fullName>
    </submittedName>
</protein>
<keyword evidence="2" id="KW-1185">Reference proteome</keyword>
<comment type="caution">
    <text evidence="1">The sequence shown here is derived from an EMBL/GenBank/DDBJ whole genome shotgun (WGS) entry which is preliminary data.</text>
</comment>
<dbReference type="Proteomes" id="UP000789702">
    <property type="component" value="Unassembled WGS sequence"/>
</dbReference>
<dbReference type="EMBL" id="CAJVPU010001969">
    <property type="protein sequence ID" value="CAG8492548.1"/>
    <property type="molecule type" value="Genomic_DNA"/>
</dbReference>
<sequence>MTRYLNEIVFLRLFRGTLGKHIQRFIVLCLILLFFNYVLITLNINQDPYLQYGVIFKDEGQSINTFNNSITSESHKLLVVIVSHVTEIRTRKLIREFMFGIKNNLRPCMEQNGNIYYKFLVKIYQGVNYKILKEFKAEVMEYDDIIEFPNITFNVDWQKIVLTWIQSLENEISYDYVAIIDSHSVVDLNKLRQIIDSSVINTYTLTPKQKFYLVWGRFDIQTADDMFIILGRGSIDILLNFDYFIMPNRNKTLIELFPNRISMAYYYFEVENLTDERKLFFINDQIGMIEWTNSVKTIPIEETIGVGHVYLEIDVKDLIAHLSISKSTICHPIKHENGKLSIALVTSSFIYDDMCMYPIADNITDNKRRYAKKHGYSFVARSEEYTQQRFFKKRKDVWGKIDAIEKVLPHYDWVFWMDMDAVIANHDITIEQLFENFEKMVGKEKFNEISFVIARPRDDSMVSAGVFLIKNSEWSRKFLRETQKQRKYYNYGLREQLAMAVLMRREEYKNGALYLNEDDRTFNTYPDRYIPGDFVVHWAPDYKCPAENVLDGIKKLKKSIRGSDSPLKILKSNRFKEKLLAIAILSNSKSVFHRNEQRASQYI</sequence>
<reference evidence="1" key="1">
    <citation type="submission" date="2021-06" db="EMBL/GenBank/DDBJ databases">
        <authorList>
            <person name="Kallberg Y."/>
            <person name="Tangrot J."/>
            <person name="Rosling A."/>
        </authorList>
    </citation>
    <scope>NUCLEOTIDE SEQUENCE</scope>
    <source>
        <strain evidence="1">IL203A</strain>
    </source>
</reference>
<evidence type="ECO:0000313" key="1">
    <source>
        <dbReference type="EMBL" id="CAG8492548.1"/>
    </source>
</evidence>
<evidence type="ECO:0000313" key="2">
    <source>
        <dbReference type="Proteomes" id="UP000789702"/>
    </source>
</evidence>
<organism evidence="1 2">
    <name type="scientific">Dentiscutata heterogama</name>
    <dbReference type="NCBI Taxonomy" id="1316150"/>
    <lineage>
        <taxon>Eukaryota</taxon>
        <taxon>Fungi</taxon>
        <taxon>Fungi incertae sedis</taxon>
        <taxon>Mucoromycota</taxon>
        <taxon>Glomeromycotina</taxon>
        <taxon>Glomeromycetes</taxon>
        <taxon>Diversisporales</taxon>
        <taxon>Gigasporaceae</taxon>
        <taxon>Dentiscutata</taxon>
    </lineage>
</organism>
<accession>A0ACA9KTP0</accession>
<gene>
    <name evidence="1" type="ORF">DHETER_LOCUS2623</name>
</gene>
<name>A0ACA9KTP0_9GLOM</name>
<proteinExistence type="predicted"/>